<accession>A0A840VJF0</accession>
<dbReference type="Proteomes" id="UP000557717">
    <property type="component" value="Unassembled WGS sequence"/>
</dbReference>
<evidence type="ECO:0000313" key="1">
    <source>
        <dbReference type="EMBL" id="MBB5352821.1"/>
    </source>
</evidence>
<keyword evidence="2" id="KW-1185">Reference proteome</keyword>
<dbReference type="EMBL" id="JACHFD010000016">
    <property type="protein sequence ID" value="MBB5352821.1"/>
    <property type="molecule type" value="Genomic_DNA"/>
</dbReference>
<evidence type="ECO:0008006" key="3">
    <source>
        <dbReference type="Google" id="ProtNLM"/>
    </source>
</evidence>
<name>A0A840VJF0_9BACT</name>
<gene>
    <name evidence="1" type="ORF">HNR46_003069</name>
</gene>
<dbReference type="RefSeq" id="WP_184020178.1">
    <property type="nucleotide sequence ID" value="NZ_JACHFD010000016.1"/>
</dbReference>
<reference evidence="1 2" key="1">
    <citation type="submission" date="2020-08" db="EMBL/GenBank/DDBJ databases">
        <title>Genomic Encyclopedia of Type Strains, Phase IV (KMG-IV): sequencing the most valuable type-strain genomes for metagenomic binning, comparative biology and taxonomic classification.</title>
        <authorList>
            <person name="Goeker M."/>
        </authorList>
    </citation>
    <scope>NUCLEOTIDE SEQUENCE [LARGE SCALE GENOMIC DNA]</scope>
    <source>
        <strain evidence="1 2">YC6886</strain>
    </source>
</reference>
<proteinExistence type="predicted"/>
<protein>
    <recommendedName>
        <fullName evidence="3">DUF3450 family protein</fullName>
    </recommendedName>
</protein>
<organism evidence="1 2">
    <name type="scientific">Haloferula luteola</name>
    <dbReference type="NCBI Taxonomy" id="595692"/>
    <lineage>
        <taxon>Bacteria</taxon>
        <taxon>Pseudomonadati</taxon>
        <taxon>Verrucomicrobiota</taxon>
        <taxon>Verrucomicrobiia</taxon>
        <taxon>Verrucomicrobiales</taxon>
        <taxon>Verrucomicrobiaceae</taxon>
        <taxon>Haloferula</taxon>
    </lineage>
</organism>
<evidence type="ECO:0000313" key="2">
    <source>
        <dbReference type="Proteomes" id="UP000557717"/>
    </source>
</evidence>
<dbReference type="AlphaFoldDB" id="A0A840VJF0"/>
<dbReference type="InterPro" id="IPR016866">
    <property type="entry name" value="UCP028069"/>
</dbReference>
<comment type="caution">
    <text evidence="1">The sequence shown here is derived from an EMBL/GenBank/DDBJ whole genome shotgun (WGS) entry which is preliminary data.</text>
</comment>
<dbReference type="Pfam" id="PF11932">
    <property type="entry name" value="DUF3450"/>
    <property type="match status" value="1"/>
</dbReference>
<sequence>MRSWIALSVGVLPLLAQEKVPDAQVVELRETIAKVVDVKTQASAERSGWETQKAEMSELLGLHRRELELLNEELEKSGTSAGGDDELKTEAEEGISRLKAARREAGEAVARNRERALALAARFPKPLAEDAMLELAALKEWQPGDEPRDGIQAILGLVTKAEQFNRRITRGQEVRDGREVEVLYLGLARAYYADRSGHAGIGIPANGGWKWESRPEIAKEVLKAFDELDRKRPPELVELPVKIES</sequence>